<evidence type="ECO:0000256" key="7">
    <source>
        <dbReference type="ARBA" id="ARBA00022729"/>
    </source>
</evidence>
<dbReference type="Gene3D" id="1.10.1130.10">
    <property type="entry name" value="Flavocytochrome C3, Chain A"/>
    <property type="match status" value="1"/>
</dbReference>
<protein>
    <recommendedName>
        <fullName evidence="3">Periplasmic nitrate reductase, electron transfer subunit</fullName>
    </recommendedName>
    <alternativeName>
        <fullName evidence="11">Diheme cytochrome c NapB</fullName>
    </alternativeName>
</protein>
<keyword evidence="7" id="KW-0732">Signal</keyword>
<evidence type="ECO:0000256" key="3">
    <source>
        <dbReference type="ARBA" id="ARBA00013773"/>
    </source>
</evidence>
<proteinExistence type="inferred from homology"/>
<dbReference type="InterPro" id="IPR005591">
    <property type="entry name" value="NapB"/>
</dbReference>
<evidence type="ECO:0000256" key="2">
    <source>
        <dbReference type="ARBA" id="ARBA00007368"/>
    </source>
</evidence>
<keyword evidence="12" id="KW-1133">Transmembrane helix</keyword>
<accession>A0A3B1E8W6</accession>
<comment type="similarity">
    <text evidence="2">Belongs to the NapB family.</text>
</comment>
<dbReference type="GO" id="GO:0042597">
    <property type="term" value="C:periplasmic space"/>
    <property type="evidence" value="ECO:0007669"/>
    <property type="project" value="UniProtKB-SubCell"/>
</dbReference>
<evidence type="ECO:0000256" key="9">
    <source>
        <dbReference type="ARBA" id="ARBA00022982"/>
    </source>
</evidence>
<evidence type="ECO:0000256" key="12">
    <source>
        <dbReference type="SAM" id="Phobius"/>
    </source>
</evidence>
<name>A0A3B1E8W6_9ZZZZ</name>
<keyword evidence="12" id="KW-0472">Membrane</keyword>
<dbReference type="SUPFAM" id="SSF48695">
    <property type="entry name" value="Multiheme cytochromes"/>
    <property type="match status" value="1"/>
</dbReference>
<dbReference type="EMBL" id="UOYO01000002">
    <property type="protein sequence ID" value="VAY86236.1"/>
    <property type="molecule type" value="Genomic_DNA"/>
</dbReference>
<keyword evidence="12" id="KW-0812">Transmembrane</keyword>
<keyword evidence="5" id="KW-0349">Heme</keyword>
<sequence>MTKQIKILNKLTLSAIVAFGIFFVGCTNNVVDTDNVVDEKSLGLRKTDLYSEKEETHGDKTKYGNKMAGTSKKINRAFQDAPPMIPHDVEGMLPIQINNNQCTSCHMPEVASSMGATPLPKSHFIDFRPKHKIKNNTFVKTIDNMKNEVSIKKTDKLQNSRFNCTQCHAPQSNATNAPANTFKAVFSNKDGATKSSWSGSRLTDDLDTLAK</sequence>
<keyword evidence="4" id="KW-0813">Transport</keyword>
<evidence type="ECO:0000256" key="1">
    <source>
        <dbReference type="ARBA" id="ARBA00004418"/>
    </source>
</evidence>
<dbReference type="InterPro" id="IPR036280">
    <property type="entry name" value="Multihaem_cyt_sf"/>
</dbReference>
<evidence type="ECO:0000256" key="4">
    <source>
        <dbReference type="ARBA" id="ARBA00022448"/>
    </source>
</evidence>
<dbReference type="AlphaFoldDB" id="A0A3B1E8W6"/>
<dbReference type="PANTHER" id="PTHR38604:SF1">
    <property type="entry name" value="PERIPLASMIC NITRATE REDUCTASE, ELECTRON TRANSFER SUBUNIT"/>
    <property type="match status" value="1"/>
</dbReference>
<dbReference type="Pfam" id="PF03892">
    <property type="entry name" value="NapB"/>
    <property type="match status" value="2"/>
</dbReference>
<keyword evidence="9" id="KW-0249">Electron transport</keyword>
<reference evidence="13" key="1">
    <citation type="submission" date="2018-10" db="EMBL/GenBank/DDBJ databases">
        <authorList>
            <person name="Aoki K."/>
        </authorList>
    </citation>
    <scope>NUCLEOTIDE SEQUENCE</scope>
</reference>
<evidence type="ECO:0000256" key="8">
    <source>
        <dbReference type="ARBA" id="ARBA00022764"/>
    </source>
</evidence>
<dbReference type="GO" id="GO:0046872">
    <property type="term" value="F:metal ion binding"/>
    <property type="evidence" value="ECO:0007669"/>
    <property type="project" value="UniProtKB-KW"/>
</dbReference>
<dbReference type="PROSITE" id="PS51257">
    <property type="entry name" value="PROKAR_LIPOPROTEIN"/>
    <property type="match status" value="1"/>
</dbReference>
<keyword evidence="8" id="KW-0574">Periplasm</keyword>
<comment type="subcellular location">
    <subcellularLocation>
        <location evidence="1">Periplasm</location>
    </subcellularLocation>
</comment>
<gene>
    <name evidence="13" type="ORF">MNB_ARC-1_895</name>
</gene>
<feature type="transmembrane region" description="Helical" evidence="12">
    <location>
        <begin position="7"/>
        <end position="25"/>
    </location>
</feature>
<keyword evidence="10" id="KW-0408">Iron</keyword>
<organism evidence="13">
    <name type="scientific">hydrothermal vent metagenome</name>
    <dbReference type="NCBI Taxonomy" id="652676"/>
    <lineage>
        <taxon>unclassified sequences</taxon>
        <taxon>metagenomes</taxon>
        <taxon>ecological metagenomes</taxon>
    </lineage>
</organism>
<evidence type="ECO:0000256" key="11">
    <source>
        <dbReference type="ARBA" id="ARBA00031832"/>
    </source>
</evidence>
<evidence type="ECO:0000256" key="6">
    <source>
        <dbReference type="ARBA" id="ARBA00022723"/>
    </source>
</evidence>
<dbReference type="GO" id="GO:0009061">
    <property type="term" value="P:anaerobic respiration"/>
    <property type="evidence" value="ECO:0007669"/>
    <property type="project" value="InterPro"/>
</dbReference>
<evidence type="ECO:0000256" key="5">
    <source>
        <dbReference type="ARBA" id="ARBA00022617"/>
    </source>
</evidence>
<keyword evidence="6" id="KW-0479">Metal-binding</keyword>
<evidence type="ECO:0000256" key="10">
    <source>
        <dbReference type="ARBA" id="ARBA00023004"/>
    </source>
</evidence>
<evidence type="ECO:0000313" key="13">
    <source>
        <dbReference type="EMBL" id="VAY86236.1"/>
    </source>
</evidence>
<dbReference type="PANTHER" id="PTHR38604">
    <property type="entry name" value="PERIPLASMIC NITRATE REDUCTASE, ELECTRON TRANSFER SUBUNIT"/>
    <property type="match status" value="1"/>
</dbReference>